<keyword evidence="2" id="KW-1185">Reference proteome</keyword>
<gene>
    <name evidence="1" type="primary">57</name>
    <name evidence="1" type="ORF">PBI_BRITBRAT_57</name>
</gene>
<dbReference type="KEGG" id="vg:28802897"/>
<reference evidence="2" key="1">
    <citation type="submission" date="2016-03" db="EMBL/GenBank/DDBJ databases">
        <authorList>
            <person name="Ploux O."/>
        </authorList>
    </citation>
    <scope>NUCLEOTIDE SEQUENCE [LARGE SCALE GENOMIC DNA]</scope>
</reference>
<dbReference type="OrthoDB" id="17683at10239"/>
<evidence type="ECO:0000313" key="2">
    <source>
        <dbReference type="Proteomes" id="UP000202279"/>
    </source>
</evidence>
<dbReference type="GeneID" id="28802897"/>
<dbReference type="EMBL" id="KU998233">
    <property type="protein sequence ID" value="ANA85260.1"/>
    <property type="molecule type" value="Genomic_DNA"/>
</dbReference>
<sequence>MRSGGVAVTAIHPDALLAAMPNLDAQVACEYDDDCPDPAAWRVRAHGRRRATDPLCGDHRLLICDPHLAEMRAEAEDGLPYECADCGLIAVHVSDVVQSVVAL</sequence>
<protein>
    <submittedName>
        <fullName evidence="1">Uncharacterized protein</fullName>
    </submittedName>
</protein>
<accession>A0A166Y000</accession>
<evidence type="ECO:0000313" key="1">
    <source>
        <dbReference type="EMBL" id="ANA85260.1"/>
    </source>
</evidence>
<dbReference type="Proteomes" id="UP000202279">
    <property type="component" value="Segment"/>
</dbReference>
<organism evidence="1 2">
    <name type="scientific">Gordonia phage BritBrat</name>
    <dbReference type="NCBI Taxonomy" id="1838064"/>
    <lineage>
        <taxon>Viruses</taxon>
        <taxon>Duplodnaviria</taxon>
        <taxon>Heunggongvirae</taxon>
        <taxon>Uroviricota</taxon>
        <taxon>Caudoviricetes</taxon>
        <taxon>Britbratvirus</taxon>
        <taxon>Britbratvirus britbrat</taxon>
    </lineage>
</organism>
<proteinExistence type="predicted"/>
<dbReference type="RefSeq" id="YP_009276584.1">
    <property type="nucleotide sequence ID" value="NC_030942.1"/>
</dbReference>
<name>A0A166Y000_9CAUD</name>